<reference evidence="4" key="2">
    <citation type="submission" date="2020-02" db="EMBL/GenBank/DDBJ databases">
        <authorList>
            <person name="Matsumoto Y."/>
            <person name="Kinjo T."/>
            <person name="Motooka D."/>
            <person name="Nabeya D."/>
            <person name="Jung N."/>
            <person name="Uechi K."/>
            <person name="Horii T."/>
            <person name="Iida T."/>
            <person name="Fujita J."/>
            <person name="Nakamura S."/>
        </authorList>
    </citation>
    <scope>NUCLEOTIDE SEQUENCE</scope>
    <source>
        <strain evidence="4">JCM 18565</strain>
    </source>
</reference>
<evidence type="ECO:0000313" key="7">
    <source>
        <dbReference type="Proteomes" id="UP001229081"/>
    </source>
</evidence>
<evidence type="ECO:0000313" key="6">
    <source>
        <dbReference type="Proteomes" id="UP000465240"/>
    </source>
</evidence>
<keyword evidence="6" id="KW-1185">Reference proteome</keyword>
<feature type="region of interest" description="Disordered" evidence="1">
    <location>
        <begin position="146"/>
        <end position="218"/>
    </location>
</feature>
<sequence>MFTRITVAAGSLFAAVSLLQGAAIVHAGAASADPGQDDQFLALLDQKGVSALSGVPALIATAHQICGGLASGISPDTLIKALVDTANDVTPGADPARLLRTETRFFDASVEAYCPNNRGHGASTNPAGWTQPKHVVVLASSRIKVSNPEIPTPPGPGAEAQNLTPPPAVVPPQPRKAAPPVTGPPPGGGGGGGGTGGGTGGASPLPPPMEPGIITLAP</sequence>
<protein>
    <submittedName>
        <fullName evidence="5">DUF732 domain-containing protein</fullName>
    </submittedName>
</protein>
<dbReference type="Proteomes" id="UP001229081">
    <property type="component" value="Unassembled WGS sequence"/>
</dbReference>
<proteinExistence type="predicted"/>
<dbReference type="InterPro" id="IPR007969">
    <property type="entry name" value="DUF732"/>
</dbReference>
<evidence type="ECO:0000313" key="4">
    <source>
        <dbReference type="EMBL" id="GFG78552.1"/>
    </source>
</evidence>
<dbReference type="RefSeq" id="WP_082993989.1">
    <property type="nucleotide sequence ID" value="NZ_BLKX01000001.1"/>
</dbReference>
<organism evidence="5 7">
    <name type="scientific">Mycobacterium paragordonae</name>
    <dbReference type="NCBI Taxonomy" id="1389713"/>
    <lineage>
        <taxon>Bacteria</taxon>
        <taxon>Bacillati</taxon>
        <taxon>Actinomycetota</taxon>
        <taxon>Actinomycetes</taxon>
        <taxon>Mycobacteriales</taxon>
        <taxon>Mycobacteriaceae</taxon>
        <taxon>Mycobacterium</taxon>
    </lineage>
</organism>
<accession>A0A386U4L8</accession>
<name>A0A386U4L8_9MYCO</name>
<dbReference type="KEGG" id="mpag:C0J29_11695"/>
<reference evidence="5" key="3">
    <citation type="submission" date="2023-06" db="EMBL/GenBank/DDBJ databases">
        <title>Identification of two novel mycobacterium reveal diversities and complexities of Mycobacterium gordonae clade.</title>
        <authorList>
            <person name="Matsumoto Y."/>
            <person name="Nakamura S."/>
            <person name="Motooka D."/>
            <person name="Fukushima K."/>
        </authorList>
    </citation>
    <scope>NUCLEOTIDE SEQUENCE</scope>
    <source>
        <strain evidence="5">TY812</strain>
    </source>
</reference>
<gene>
    <name evidence="4" type="ORF">MPRG_18280</name>
    <name evidence="5" type="ORF">QXL92_12905</name>
</gene>
<feature type="signal peptide" evidence="2">
    <location>
        <begin position="1"/>
        <end position="22"/>
    </location>
</feature>
<evidence type="ECO:0000256" key="1">
    <source>
        <dbReference type="SAM" id="MobiDB-lite"/>
    </source>
</evidence>
<feature type="compositionally biased region" description="Pro residues" evidence="1">
    <location>
        <begin position="164"/>
        <end position="174"/>
    </location>
</feature>
<evidence type="ECO:0000259" key="3">
    <source>
        <dbReference type="Pfam" id="PF05305"/>
    </source>
</evidence>
<dbReference type="AlphaFoldDB" id="A0A386U4L8"/>
<dbReference type="Pfam" id="PF05305">
    <property type="entry name" value="DUF732"/>
    <property type="match status" value="1"/>
</dbReference>
<evidence type="ECO:0000256" key="2">
    <source>
        <dbReference type="SAM" id="SignalP"/>
    </source>
</evidence>
<feature type="domain" description="DUF732" evidence="3">
    <location>
        <begin position="36"/>
        <end position="116"/>
    </location>
</feature>
<dbReference type="EMBL" id="BLKX01000001">
    <property type="protein sequence ID" value="GFG78552.1"/>
    <property type="molecule type" value="Genomic_DNA"/>
</dbReference>
<feature type="compositionally biased region" description="Gly residues" evidence="1">
    <location>
        <begin position="188"/>
        <end position="201"/>
    </location>
</feature>
<reference evidence="4 6" key="1">
    <citation type="journal article" date="2019" name="Emerg. Microbes Infect.">
        <title>Comprehensive subspecies identification of 175 nontuberculous mycobacteria species based on 7547 genomic profiles.</title>
        <authorList>
            <person name="Matsumoto Y."/>
            <person name="Kinjo T."/>
            <person name="Motooka D."/>
            <person name="Nabeya D."/>
            <person name="Jung N."/>
            <person name="Uechi K."/>
            <person name="Horii T."/>
            <person name="Iida T."/>
            <person name="Fujita J."/>
            <person name="Nakamura S."/>
        </authorList>
    </citation>
    <scope>NUCLEOTIDE SEQUENCE [LARGE SCALE GENOMIC DNA]</scope>
    <source>
        <strain evidence="4 6">JCM 18565</strain>
    </source>
</reference>
<dbReference type="EMBL" id="JAUFSA010000001">
    <property type="protein sequence ID" value="MDP7735640.1"/>
    <property type="molecule type" value="Genomic_DNA"/>
</dbReference>
<comment type="caution">
    <text evidence="5">The sequence shown here is derived from an EMBL/GenBank/DDBJ whole genome shotgun (WGS) entry which is preliminary data.</text>
</comment>
<keyword evidence="2" id="KW-0732">Signal</keyword>
<feature type="chain" id="PRO_5043166366" evidence="2">
    <location>
        <begin position="23"/>
        <end position="218"/>
    </location>
</feature>
<evidence type="ECO:0000313" key="5">
    <source>
        <dbReference type="EMBL" id="MDP7735640.1"/>
    </source>
</evidence>
<dbReference type="Proteomes" id="UP000465240">
    <property type="component" value="Unassembled WGS sequence"/>
</dbReference>